<reference evidence="1 2" key="1">
    <citation type="submission" date="2020-08" db="EMBL/GenBank/DDBJ databases">
        <title>Genome sequencing of Purple Non-Sulfur Bacteria from various extreme environments.</title>
        <authorList>
            <person name="Mayer M."/>
        </authorList>
    </citation>
    <scope>NUCLEOTIDE SEQUENCE [LARGE SCALE GENOMIC DNA]</scope>
    <source>
        <strain evidence="1 2">JA135</strain>
    </source>
</reference>
<organism evidence="1 2">
    <name type="scientific">Roseospira goensis</name>
    <dbReference type="NCBI Taxonomy" id="391922"/>
    <lineage>
        <taxon>Bacteria</taxon>
        <taxon>Pseudomonadati</taxon>
        <taxon>Pseudomonadota</taxon>
        <taxon>Alphaproteobacteria</taxon>
        <taxon>Rhodospirillales</taxon>
        <taxon>Rhodospirillaceae</taxon>
        <taxon>Roseospira</taxon>
    </lineage>
</organism>
<name>A0A7W6RX07_9PROT</name>
<evidence type="ECO:0000313" key="1">
    <source>
        <dbReference type="EMBL" id="MBB4284780.1"/>
    </source>
</evidence>
<evidence type="ECO:0000313" key="2">
    <source>
        <dbReference type="Proteomes" id="UP000555728"/>
    </source>
</evidence>
<sequence>MAQEKFQASRVNKAGTVRCNCVCWNSDAVAQATGMGMGEMMEDPGSSCRCTCYCQAGQAANQQMGDTTATSEAAG</sequence>
<dbReference type="RefSeq" id="WP_184431358.1">
    <property type="nucleotide sequence ID" value="NZ_JACIGI010000003.1"/>
</dbReference>
<keyword evidence="2" id="KW-1185">Reference proteome</keyword>
<dbReference type="Proteomes" id="UP000555728">
    <property type="component" value="Unassembled WGS sequence"/>
</dbReference>
<accession>A0A7W6RX07</accession>
<gene>
    <name evidence="1" type="ORF">GGD88_000491</name>
</gene>
<protein>
    <submittedName>
        <fullName evidence="1">Uncharacterized protein</fullName>
    </submittedName>
</protein>
<comment type="caution">
    <text evidence="1">The sequence shown here is derived from an EMBL/GenBank/DDBJ whole genome shotgun (WGS) entry which is preliminary data.</text>
</comment>
<proteinExistence type="predicted"/>
<dbReference type="AlphaFoldDB" id="A0A7W6RX07"/>
<dbReference type="EMBL" id="JACIGI010000003">
    <property type="protein sequence ID" value="MBB4284780.1"/>
    <property type="molecule type" value="Genomic_DNA"/>
</dbReference>